<keyword evidence="1" id="KW-0472">Membrane</keyword>
<reference evidence="3 4" key="1">
    <citation type="submission" date="2019-07" db="EMBL/GenBank/DDBJ databases">
        <title>Rapid identification of Enteric Bacteria from Whole Genome Sequences (WGS) using Average Nucleotide Identity (ANI).</title>
        <authorList>
            <person name="Lane C."/>
        </authorList>
    </citation>
    <scope>NUCLEOTIDE SEQUENCE [LARGE SCALE GENOMIC DNA]</scope>
    <source>
        <strain evidence="3 4">2013D-9588</strain>
    </source>
</reference>
<accession>A0ABY3G9N1</accession>
<proteinExistence type="predicted"/>
<dbReference type="PANTHER" id="PTHR48090">
    <property type="entry name" value="UNDECAPRENYL-PHOSPHATE 4-DEOXY-4-FORMAMIDO-L-ARABINOSE TRANSFERASE-RELATED"/>
    <property type="match status" value="1"/>
</dbReference>
<feature type="transmembrane region" description="Helical" evidence="1">
    <location>
        <begin position="222"/>
        <end position="243"/>
    </location>
</feature>
<dbReference type="Proteomes" id="UP000321599">
    <property type="component" value="Unassembled WGS sequence"/>
</dbReference>
<dbReference type="PANTHER" id="PTHR48090:SF8">
    <property type="entry name" value="GLYCOSYLTRANSFERASE CSBB-RELATED"/>
    <property type="match status" value="1"/>
</dbReference>
<feature type="domain" description="Glycosyltransferase 2-like" evidence="2">
    <location>
        <begin position="23"/>
        <end position="161"/>
    </location>
</feature>
<evidence type="ECO:0000313" key="3">
    <source>
        <dbReference type="EMBL" id="TWO29632.1"/>
    </source>
</evidence>
<feature type="transmembrane region" description="Helical" evidence="1">
    <location>
        <begin position="255"/>
        <end position="281"/>
    </location>
</feature>
<keyword evidence="1" id="KW-1133">Transmembrane helix</keyword>
<sequence>MNLDSFYLEILNQINTINIQNSKQISCEFIFINDGSTDNTLEILDNLALKDNRVRILNFSRNFGKEAAILAGLRASNAKATILIDADLQDPVELIPIMYQKYITQNIDMVCVRRIDRKGESKIRAFFSDMFYKVSRLMSEISIQSGVRDFRLMSKEVVESILSLGEYHRFSKAIFEWVGFSKIYLEYSYIPRNGGSSGWSFWKLFKYGIEGLISFSTMPLRLAFILGFIASFGAFIYMIVLIIDTLIYGNAVRGYPSLMCVIIFFSGVILIVLGIIGEYIARIYEQVKNRPNYILKDMNDKQH</sequence>
<dbReference type="SUPFAM" id="SSF53448">
    <property type="entry name" value="Nucleotide-diphospho-sugar transferases"/>
    <property type="match status" value="1"/>
</dbReference>
<comment type="caution">
    <text evidence="3">The sequence shown here is derived from an EMBL/GenBank/DDBJ whole genome shotgun (WGS) entry which is preliminary data.</text>
</comment>
<dbReference type="InterPro" id="IPR001173">
    <property type="entry name" value="Glyco_trans_2-like"/>
</dbReference>
<dbReference type="EMBL" id="VOAV01000014">
    <property type="protein sequence ID" value="TWO29632.1"/>
    <property type="molecule type" value="Genomic_DNA"/>
</dbReference>
<name>A0ABY3G9N1_9BACT</name>
<dbReference type="Gene3D" id="3.90.550.10">
    <property type="entry name" value="Spore Coat Polysaccharide Biosynthesis Protein SpsA, Chain A"/>
    <property type="match status" value="1"/>
</dbReference>
<dbReference type="InterPro" id="IPR029044">
    <property type="entry name" value="Nucleotide-diphossugar_trans"/>
</dbReference>
<dbReference type="Pfam" id="PF00535">
    <property type="entry name" value="Glycos_transf_2"/>
    <property type="match status" value="1"/>
</dbReference>
<evidence type="ECO:0000256" key="1">
    <source>
        <dbReference type="SAM" id="Phobius"/>
    </source>
</evidence>
<dbReference type="CDD" id="cd04187">
    <property type="entry name" value="DPM1_like_bac"/>
    <property type="match status" value="1"/>
</dbReference>
<protein>
    <submittedName>
        <fullName evidence="3">Glycosyltransferase family 2 protein</fullName>
    </submittedName>
</protein>
<evidence type="ECO:0000313" key="4">
    <source>
        <dbReference type="Proteomes" id="UP000321599"/>
    </source>
</evidence>
<evidence type="ECO:0000259" key="2">
    <source>
        <dbReference type="Pfam" id="PF00535"/>
    </source>
</evidence>
<organism evidence="3 4">
    <name type="scientific">Campylobacter lanienae</name>
    <dbReference type="NCBI Taxonomy" id="75658"/>
    <lineage>
        <taxon>Bacteria</taxon>
        <taxon>Pseudomonadati</taxon>
        <taxon>Campylobacterota</taxon>
        <taxon>Epsilonproteobacteria</taxon>
        <taxon>Campylobacterales</taxon>
        <taxon>Campylobacteraceae</taxon>
        <taxon>Campylobacter</taxon>
    </lineage>
</organism>
<keyword evidence="4" id="KW-1185">Reference proteome</keyword>
<gene>
    <name evidence="3" type="ORF">XK09_03120</name>
</gene>
<dbReference type="InterPro" id="IPR050256">
    <property type="entry name" value="Glycosyltransferase_2"/>
</dbReference>
<keyword evidence="1" id="KW-0812">Transmembrane</keyword>